<feature type="compositionally biased region" description="Polar residues" evidence="9">
    <location>
        <begin position="242"/>
        <end position="253"/>
    </location>
</feature>
<dbReference type="InterPro" id="IPR036322">
    <property type="entry name" value="WD40_repeat_dom_sf"/>
</dbReference>
<dbReference type="VEuPathDB" id="FungiDB:LEMA_P052300.1"/>
<dbReference type="InterPro" id="IPR019775">
    <property type="entry name" value="WD40_repeat_CS"/>
</dbReference>
<dbReference type="GO" id="GO:0071013">
    <property type="term" value="C:catalytic step 2 spliceosome"/>
    <property type="evidence" value="ECO:0007669"/>
    <property type="project" value="TreeGrafter"/>
</dbReference>
<reference evidence="11" key="1">
    <citation type="journal article" date="2011" name="Nat. Commun.">
        <title>Effector diversification within compartments of the Leptosphaeria maculans genome affected by Repeat-Induced Point mutations.</title>
        <authorList>
            <person name="Rouxel T."/>
            <person name="Grandaubert J."/>
            <person name="Hane J.K."/>
            <person name="Hoede C."/>
            <person name="van de Wouw A.P."/>
            <person name="Couloux A."/>
            <person name="Dominguez V."/>
            <person name="Anthouard V."/>
            <person name="Bally P."/>
            <person name="Bourras S."/>
            <person name="Cozijnsen A.J."/>
            <person name="Ciuffetti L.M."/>
            <person name="Degrave A."/>
            <person name="Dilmaghani A."/>
            <person name="Duret L."/>
            <person name="Fudal I."/>
            <person name="Goodwin S.B."/>
            <person name="Gout L."/>
            <person name="Glaser N."/>
            <person name="Linglin J."/>
            <person name="Kema G.H.J."/>
            <person name="Lapalu N."/>
            <person name="Lawrence C.B."/>
            <person name="May K."/>
            <person name="Meyer M."/>
            <person name="Ollivier B."/>
            <person name="Poulain J."/>
            <person name="Schoch C.L."/>
            <person name="Simon A."/>
            <person name="Spatafora J.W."/>
            <person name="Stachowiak A."/>
            <person name="Turgeon B.G."/>
            <person name="Tyler B.M."/>
            <person name="Vincent D."/>
            <person name="Weissenbach J."/>
            <person name="Amselem J."/>
            <person name="Quesneville H."/>
            <person name="Oliver R.P."/>
            <person name="Wincker P."/>
            <person name="Balesdent M.-H."/>
            <person name="Howlett B.J."/>
        </authorList>
    </citation>
    <scope>NUCLEOTIDE SEQUENCE [LARGE SCALE GENOMIC DNA]</scope>
    <source>
        <strain evidence="11">JN3 / isolate v23.1.3 / race Av1-4-5-6-7-8</strain>
    </source>
</reference>
<dbReference type="GO" id="GO:0000398">
    <property type="term" value="P:mRNA splicing, via spliceosome"/>
    <property type="evidence" value="ECO:0007669"/>
    <property type="project" value="UniProtKB-UniRule"/>
</dbReference>
<dbReference type="PROSITE" id="PS50294">
    <property type="entry name" value="WD_REPEATS_REGION"/>
    <property type="match status" value="4"/>
</dbReference>
<dbReference type="FunFam" id="2.130.10.10:FF:000012">
    <property type="entry name" value="Putative pleiotropic regulator 1"/>
    <property type="match status" value="1"/>
</dbReference>
<name>E4ZMS1_LEPMJ</name>
<evidence type="ECO:0000256" key="3">
    <source>
        <dbReference type="ARBA" id="ARBA00022737"/>
    </source>
</evidence>
<dbReference type="CDD" id="cd00200">
    <property type="entry name" value="WD40"/>
    <property type="match status" value="1"/>
</dbReference>
<organism evidence="11">
    <name type="scientific">Leptosphaeria maculans (strain JN3 / isolate v23.1.3 / race Av1-4-5-6-7-8)</name>
    <name type="common">Blackleg fungus</name>
    <name type="synonym">Phoma lingam</name>
    <dbReference type="NCBI Taxonomy" id="985895"/>
    <lineage>
        <taxon>Eukaryota</taxon>
        <taxon>Fungi</taxon>
        <taxon>Dikarya</taxon>
        <taxon>Ascomycota</taxon>
        <taxon>Pezizomycotina</taxon>
        <taxon>Dothideomycetes</taxon>
        <taxon>Pleosporomycetidae</taxon>
        <taxon>Pleosporales</taxon>
        <taxon>Pleosporineae</taxon>
        <taxon>Leptosphaeriaceae</taxon>
        <taxon>Plenodomus</taxon>
        <taxon>Plenodomus lingam/Leptosphaeria maculans species complex</taxon>
    </lineage>
</organism>
<comment type="subcellular location">
    <subcellularLocation>
        <location evidence="8">Nucleus</location>
    </subcellularLocation>
</comment>
<evidence type="ECO:0000256" key="7">
    <source>
        <dbReference type="PROSITE-ProRule" id="PRU00221"/>
    </source>
</evidence>
<dbReference type="InterPro" id="IPR001680">
    <property type="entry name" value="WD40_rpt"/>
</dbReference>
<dbReference type="eggNOG" id="KOG0285">
    <property type="taxonomic scope" value="Eukaryota"/>
</dbReference>
<keyword evidence="8" id="KW-0539">Nucleus</keyword>
<feature type="repeat" description="WD" evidence="7">
    <location>
        <begin position="404"/>
        <end position="445"/>
    </location>
</feature>
<dbReference type="InParanoid" id="E4ZMS1"/>
<feature type="region of interest" description="Disordered" evidence="9">
    <location>
        <begin position="230"/>
        <end position="253"/>
    </location>
</feature>
<dbReference type="OrthoDB" id="10256122at2759"/>
<dbReference type="InterPro" id="IPR015943">
    <property type="entry name" value="WD40/YVTN_repeat-like_dom_sf"/>
</dbReference>
<dbReference type="PROSITE" id="PS00678">
    <property type="entry name" value="WD_REPEATS_1"/>
    <property type="match status" value="2"/>
</dbReference>
<gene>
    <name evidence="10" type="ORF">LEMA_P052300.1</name>
</gene>
<evidence type="ECO:0000256" key="4">
    <source>
        <dbReference type="ARBA" id="ARBA00023187"/>
    </source>
</evidence>
<feature type="compositionally biased region" description="Basic and acidic residues" evidence="9">
    <location>
        <begin position="570"/>
        <end position="581"/>
    </location>
</feature>
<dbReference type="PANTHER" id="PTHR19923">
    <property type="entry name" value="WD40 REPEAT PROTEINPRL1/PRL2-RELATED"/>
    <property type="match status" value="1"/>
</dbReference>
<protein>
    <recommendedName>
        <fullName evidence="8">Pre-mRNA-splicing factor PRP46</fullName>
    </recommendedName>
    <alternativeName>
        <fullName evidence="8">Pre-mRNA-processing protein 46</fullName>
    </alternativeName>
</protein>
<comment type="function">
    <text evidence="6 8">Involved in pre-mRNA splicing and required for cell cycle progression at G2/M.</text>
</comment>
<comment type="subunit">
    <text evidence="8">Associated with the spliceosome.</text>
</comment>
<dbReference type="Proteomes" id="UP000002668">
    <property type="component" value="Genome"/>
</dbReference>
<dbReference type="GO" id="GO:0071011">
    <property type="term" value="C:precatalytic spliceosome"/>
    <property type="evidence" value="ECO:0007669"/>
    <property type="project" value="TreeGrafter"/>
</dbReference>
<dbReference type="AlphaFoldDB" id="E4ZMS1"/>
<dbReference type="PROSITE" id="PS50082">
    <property type="entry name" value="WD_REPEATS_2"/>
    <property type="match status" value="4"/>
</dbReference>
<dbReference type="STRING" id="985895.E4ZMS1"/>
<dbReference type="Pfam" id="PF00400">
    <property type="entry name" value="WD40"/>
    <property type="match status" value="5"/>
</dbReference>
<dbReference type="Gene3D" id="2.130.10.10">
    <property type="entry name" value="YVTN repeat-like/Quinoprotein amine dehydrogenase"/>
    <property type="match status" value="1"/>
</dbReference>
<dbReference type="InterPro" id="IPR045241">
    <property type="entry name" value="Prp46/PLRG1-like"/>
</dbReference>
<keyword evidence="8" id="KW-0507">mRNA processing</keyword>
<evidence type="ECO:0000256" key="1">
    <source>
        <dbReference type="ARBA" id="ARBA00022574"/>
    </source>
</evidence>
<evidence type="ECO:0000256" key="5">
    <source>
        <dbReference type="ARBA" id="ARBA00025726"/>
    </source>
</evidence>
<dbReference type="PRINTS" id="PR00320">
    <property type="entry name" value="GPROTEINBRPT"/>
</dbReference>
<dbReference type="EMBL" id="FP929094">
    <property type="protein sequence ID" value="CBX92524.1"/>
    <property type="molecule type" value="Genomic_DNA"/>
</dbReference>
<evidence type="ECO:0000256" key="9">
    <source>
        <dbReference type="SAM" id="MobiDB-lite"/>
    </source>
</evidence>
<evidence type="ECO:0000256" key="6">
    <source>
        <dbReference type="ARBA" id="ARBA00056150"/>
    </source>
</evidence>
<dbReference type="InterPro" id="IPR020472">
    <property type="entry name" value="WD40_PAC1"/>
</dbReference>
<keyword evidence="3 8" id="KW-0677">Repeat</keyword>
<dbReference type="OMA" id="IFRPAWI"/>
<evidence type="ECO:0000313" key="10">
    <source>
        <dbReference type="EMBL" id="CBX92524.1"/>
    </source>
</evidence>
<feature type="repeat" description="WD" evidence="7">
    <location>
        <begin position="362"/>
        <end position="403"/>
    </location>
</feature>
<evidence type="ECO:0000256" key="8">
    <source>
        <dbReference type="RuleBase" id="RU369036"/>
    </source>
</evidence>
<dbReference type="SUPFAM" id="SSF50978">
    <property type="entry name" value="WD40 repeat-like"/>
    <property type="match status" value="1"/>
</dbReference>
<accession>E4ZMS1</accession>
<feature type="repeat" description="WD" evidence="7">
    <location>
        <begin position="320"/>
        <end position="361"/>
    </location>
</feature>
<keyword evidence="1 7" id="KW-0853">WD repeat</keyword>
<dbReference type="GeneID" id="13287021"/>
<keyword evidence="11" id="KW-1185">Reference proteome</keyword>
<dbReference type="PANTHER" id="PTHR19923:SF0">
    <property type="entry name" value="PLEIOTROPIC REGULATOR 1"/>
    <property type="match status" value="1"/>
</dbReference>
<dbReference type="GO" id="GO:0000974">
    <property type="term" value="C:Prp19 complex"/>
    <property type="evidence" value="ECO:0007669"/>
    <property type="project" value="TreeGrafter"/>
</dbReference>
<keyword evidence="2 8" id="KW-0747">Spliceosome</keyword>
<evidence type="ECO:0000256" key="2">
    <source>
        <dbReference type="ARBA" id="ARBA00022728"/>
    </source>
</evidence>
<keyword evidence="4 8" id="KW-0508">mRNA splicing</keyword>
<dbReference type="FunCoup" id="E4ZMS1">
    <property type="interactions" value="885"/>
</dbReference>
<feature type="repeat" description="WD" evidence="7">
    <location>
        <begin position="278"/>
        <end position="319"/>
    </location>
</feature>
<evidence type="ECO:0000313" key="11">
    <source>
        <dbReference type="Proteomes" id="UP000002668"/>
    </source>
</evidence>
<proteinExistence type="inferred from homology"/>
<sequence>MTLFIIEDACFLWRKRLASNLQFIIIGRLRLPDARIFRFVTFMPSLIHLEIPRDMCIFRPAWILHVYRNLSMCTRTLKSTFTPNQERFAQTRRPPPRPSKLVMMAEQAVRASAKRTRDIFAADFATPTALEHASNPIYSAQPTTSAPSAAADQIGVAVRIRNEYEAVRELPPALASKMAAAASTAAERRKKIKAQNTEEKASDPKMQRIIDGVSEKADKVRDSQSMQLAVRAGGKGAAPNAQGPTPNRDQTSSALVRKDVVKQAKPEWHAPWKVSRVLAGSMGWVRSLAVDPDNQFFASGSADRTIRLWDLASGQLKLTLTGHISAVRGLAISPRHPYLFSCGEDKMVKCWDLETNKVIRHYHGHLSGVYSLSLHPTVDVLCTGGRDGVVRVWDMRTRTNIHVLGGHKGTVTSIQTQEADPQVISGSMDSQIRLWDLVAGKTQTVLTHHKKSVRALALHPTEYTFASGSANSMKQWLCPRGDFMQNFSPVDSIINTISVNEDNVTFAGGDDGSCSFYDWKTGYRFQHGEQVAQPGSLSAEAGVMCSTFDRTGLRLIMGGSDKSIQVWKQDENATEETHPLDWKPTLGRQKF</sequence>
<dbReference type="HOGENOM" id="CLU_000288_72_2_1"/>
<dbReference type="SMART" id="SM00320">
    <property type="entry name" value="WD40"/>
    <property type="match status" value="7"/>
</dbReference>
<feature type="region of interest" description="Disordered" evidence="9">
    <location>
        <begin position="570"/>
        <end position="591"/>
    </location>
</feature>
<comment type="similarity">
    <text evidence="5 8">Belongs to the WD repeat PRL1/PRL2 family.</text>
</comment>